<dbReference type="PROSITE" id="PS51462">
    <property type="entry name" value="NUDIX"/>
    <property type="match status" value="1"/>
</dbReference>
<dbReference type="GO" id="GO:0006429">
    <property type="term" value="P:leucyl-tRNA aminoacylation"/>
    <property type="evidence" value="ECO:0007669"/>
    <property type="project" value="UniProtKB-UniRule"/>
</dbReference>
<comment type="caution">
    <text evidence="12">The sequence shown here is derived from an EMBL/GenBank/DDBJ whole genome shotgun (WGS) entry which is preliminary data.</text>
</comment>
<dbReference type="PANTHER" id="PTHR43740:SF2">
    <property type="entry name" value="LEUCINE--TRNA LIGASE, MITOCHONDRIAL"/>
    <property type="match status" value="1"/>
</dbReference>
<evidence type="ECO:0000313" key="13">
    <source>
        <dbReference type="Proteomes" id="UP000178107"/>
    </source>
</evidence>
<dbReference type="SUPFAM" id="SSF55811">
    <property type="entry name" value="Nudix"/>
    <property type="match status" value="1"/>
</dbReference>
<dbReference type="EC" id="6.1.1.4" evidence="10"/>
<dbReference type="Pfam" id="PF00293">
    <property type="entry name" value="NUDIX"/>
    <property type="match status" value="1"/>
</dbReference>
<dbReference type="GO" id="GO:0002161">
    <property type="term" value="F:aminoacyl-tRNA deacylase activity"/>
    <property type="evidence" value="ECO:0007669"/>
    <property type="project" value="InterPro"/>
</dbReference>
<dbReference type="Gene3D" id="3.40.50.620">
    <property type="entry name" value="HUPs"/>
    <property type="match status" value="2"/>
</dbReference>
<evidence type="ECO:0000256" key="1">
    <source>
        <dbReference type="ARBA" id="ARBA00005594"/>
    </source>
</evidence>
<keyword evidence="8 10" id="KW-0030">Aminoacyl-tRNA synthetase</keyword>
<dbReference type="Gene3D" id="3.10.20.590">
    <property type="match status" value="1"/>
</dbReference>
<dbReference type="FunFam" id="3.40.50.620:FF:000060">
    <property type="entry name" value="Leucine--tRNA ligase"/>
    <property type="match status" value="1"/>
</dbReference>
<protein>
    <recommendedName>
        <fullName evidence="10">Leucine--tRNA ligase</fullName>
        <ecNumber evidence="10">6.1.1.4</ecNumber>
    </recommendedName>
    <alternativeName>
        <fullName evidence="10">Leucyl-tRNA synthetase</fullName>
        <shortName evidence="10">LeuRS</shortName>
    </alternativeName>
</protein>
<dbReference type="Pfam" id="PF13603">
    <property type="entry name" value="tRNA-synt_1_2"/>
    <property type="match status" value="1"/>
</dbReference>
<dbReference type="CDD" id="cd07958">
    <property type="entry name" value="Anticodon_Ia_Leu_BEm"/>
    <property type="match status" value="1"/>
</dbReference>
<evidence type="ECO:0000256" key="9">
    <source>
        <dbReference type="ARBA" id="ARBA00047469"/>
    </source>
</evidence>
<dbReference type="PANTHER" id="PTHR43740">
    <property type="entry name" value="LEUCYL-TRNA SYNTHETASE"/>
    <property type="match status" value="1"/>
</dbReference>
<dbReference type="InterPro" id="IPR009008">
    <property type="entry name" value="Val/Leu/Ile-tRNA-synth_edit"/>
</dbReference>
<dbReference type="InterPro" id="IPR002302">
    <property type="entry name" value="Leu-tRNA-ligase"/>
</dbReference>
<sequence>MQEYDPKNIEAKWQKEWEKSGLYRAEDSSERPKYYSLIEFPYPSGDGLHVGHPRPYIGMDVISRKKRMDGFNVLYPIGWDAFGLPTENYAIKTGRPPSEITKENTDTFRRQIQSLGISFDWSREINTTDPKYYKWTQWLFLKFLEHGLAYKAKIPINWCPQDKIGLANEEVLSVGGQEVCERCGTPVEQREKEQWMLAIIKYAEKLLSDLDTVDYPERVKVQQKNWIGKSEGAEIEFKIKNQKPKIKVFTTRPDTIFGATFLVKAGKEDKFTGKYAINPATKEEIPIWEAEYVMGDYGTGAIMGVPAHDERDYDFAIKHDLQIKHVIMPVLPDPTNPHRTDKEVIVRKVTLSIIYDPKAKKYLSLKWKKVPWRTFITGGIEEGEDPILAARREIAEETGYTDINLVRVLGGKTQAEFYAEHKGVNRIAYDTLILFELVSDARQTVAAEELDKHEVEWITEDEFKNARINHSEIDIIRKRIETGKDFYIGEGVLVDSEGFDGSSSEEARGKITEKFGKKVVKYKLRDWVFSRQRYWGEPIPVVHCAKCGIVPVPEKDLPVLLPKVKNYEPTDTGESPLAAIEEWVNTSCPKCGGDAKRETDTMPNWAGSSWYFLAYLFDKKGFENPASIENWKLQIENFRHFMPVDWYNGGMEHTVLHLLYSRFWNKFLFDIGLVPTSEPYKKRTSHGLILAEGGEKMSKSKGNVINPDAIVERFGADTLRVYEMFMGPFEQAIGWSEASLVGPRKFLERVWRLKDKIHQGKALDTNSQGLALVHRTIKKVTNDIEAMGFNTAVSTLMIFANDLEKRKGISQEEYETLLKLLAPFAPHMTEESWHQLGHSMSKSIHEELWPKFDETKLVSETVTIVVQVNGKVRAKFTTQSIVEEKEAIDLAMNLPETQKWVGDKKVEKTIYVPGKLVNIVAT</sequence>
<evidence type="ECO:0000256" key="8">
    <source>
        <dbReference type="ARBA" id="ARBA00023146"/>
    </source>
</evidence>
<dbReference type="InterPro" id="IPR009080">
    <property type="entry name" value="tRNAsynth_Ia_anticodon-bd"/>
</dbReference>
<evidence type="ECO:0000256" key="4">
    <source>
        <dbReference type="ARBA" id="ARBA00022741"/>
    </source>
</evidence>
<proteinExistence type="inferred from homology"/>
<evidence type="ECO:0000259" key="11">
    <source>
        <dbReference type="PROSITE" id="PS51462"/>
    </source>
</evidence>
<feature type="binding site" evidence="10">
    <location>
        <position position="699"/>
    </location>
    <ligand>
        <name>ATP</name>
        <dbReference type="ChEBI" id="CHEBI:30616"/>
    </ligand>
</feature>
<feature type="domain" description="Nudix hydrolase" evidence="11">
    <location>
        <begin position="345"/>
        <end position="481"/>
    </location>
</feature>
<comment type="caution">
    <text evidence="10">Lacks conserved residue(s) required for the propagation of feature annotation.</text>
</comment>
<keyword evidence="2 10" id="KW-0963">Cytoplasm</keyword>
<evidence type="ECO:0000256" key="2">
    <source>
        <dbReference type="ARBA" id="ARBA00022490"/>
    </source>
</evidence>
<comment type="subcellular location">
    <subcellularLocation>
        <location evidence="10">Cytoplasm</location>
    </subcellularLocation>
</comment>
<dbReference type="InterPro" id="IPR015797">
    <property type="entry name" value="NUDIX_hydrolase-like_dom_sf"/>
</dbReference>
<dbReference type="InterPro" id="IPR014729">
    <property type="entry name" value="Rossmann-like_a/b/a_fold"/>
</dbReference>
<dbReference type="SUPFAM" id="SSF47323">
    <property type="entry name" value="Anticodon-binding domain of a subclass of class I aminoacyl-tRNA synthetases"/>
    <property type="match status" value="1"/>
</dbReference>
<accession>A0A1G2T069</accession>
<evidence type="ECO:0000256" key="6">
    <source>
        <dbReference type="ARBA" id="ARBA00022840"/>
    </source>
</evidence>
<organism evidence="12 13">
    <name type="scientific">Candidatus Zambryskibacteria bacterium RIFCSPHIGHO2_01_FULL_46_25</name>
    <dbReference type="NCBI Taxonomy" id="1802738"/>
    <lineage>
        <taxon>Bacteria</taxon>
        <taxon>Candidatus Zambryskiibacteriota</taxon>
    </lineage>
</organism>
<evidence type="ECO:0000256" key="7">
    <source>
        <dbReference type="ARBA" id="ARBA00022917"/>
    </source>
</evidence>
<dbReference type="GO" id="GO:0005524">
    <property type="term" value="F:ATP binding"/>
    <property type="evidence" value="ECO:0007669"/>
    <property type="project" value="UniProtKB-UniRule"/>
</dbReference>
<name>A0A1G2T069_9BACT</name>
<dbReference type="PRINTS" id="PR00985">
    <property type="entry name" value="TRNASYNTHLEU"/>
</dbReference>
<dbReference type="HAMAP" id="MF_00049_B">
    <property type="entry name" value="Leu_tRNA_synth_B"/>
    <property type="match status" value="1"/>
</dbReference>
<dbReference type="FunFam" id="3.40.50.620:FF:000056">
    <property type="entry name" value="Leucine--tRNA ligase"/>
    <property type="match status" value="1"/>
</dbReference>
<dbReference type="CDD" id="cd02883">
    <property type="entry name" value="NUDIX_Hydrolase"/>
    <property type="match status" value="1"/>
</dbReference>
<evidence type="ECO:0000256" key="3">
    <source>
        <dbReference type="ARBA" id="ARBA00022598"/>
    </source>
</evidence>
<dbReference type="SUPFAM" id="SSF52374">
    <property type="entry name" value="Nucleotidylyl transferase"/>
    <property type="match status" value="1"/>
</dbReference>
<dbReference type="SUPFAM" id="SSF50677">
    <property type="entry name" value="ValRS/IleRS/LeuRS editing domain"/>
    <property type="match status" value="1"/>
</dbReference>
<dbReference type="EMBL" id="MHVH01000005">
    <property type="protein sequence ID" value="OHA90229.1"/>
    <property type="molecule type" value="Genomic_DNA"/>
</dbReference>
<keyword evidence="7 10" id="KW-0648">Protein biosynthesis</keyword>
<evidence type="ECO:0000313" key="12">
    <source>
        <dbReference type="EMBL" id="OHA90229.1"/>
    </source>
</evidence>
<gene>
    <name evidence="10" type="primary">leuS</name>
    <name evidence="12" type="ORF">A2838_01330</name>
</gene>
<comment type="catalytic activity">
    <reaction evidence="9 10">
        <text>tRNA(Leu) + L-leucine + ATP = L-leucyl-tRNA(Leu) + AMP + diphosphate</text>
        <dbReference type="Rhea" id="RHEA:11688"/>
        <dbReference type="Rhea" id="RHEA-COMP:9613"/>
        <dbReference type="Rhea" id="RHEA-COMP:9622"/>
        <dbReference type="ChEBI" id="CHEBI:30616"/>
        <dbReference type="ChEBI" id="CHEBI:33019"/>
        <dbReference type="ChEBI" id="CHEBI:57427"/>
        <dbReference type="ChEBI" id="CHEBI:78442"/>
        <dbReference type="ChEBI" id="CHEBI:78494"/>
        <dbReference type="ChEBI" id="CHEBI:456215"/>
        <dbReference type="EC" id="6.1.1.4"/>
    </reaction>
</comment>
<dbReference type="InterPro" id="IPR025709">
    <property type="entry name" value="Leu_tRNA-synth_edit"/>
</dbReference>
<dbReference type="Proteomes" id="UP000178107">
    <property type="component" value="Unassembled WGS sequence"/>
</dbReference>
<dbReference type="PROSITE" id="PS00893">
    <property type="entry name" value="NUDIX_BOX"/>
    <property type="match status" value="1"/>
</dbReference>
<dbReference type="Pfam" id="PF00133">
    <property type="entry name" value="tRNA-synt_1"/>
    <property type="match status" value="2"/>
</dbReference>
<dbReference type="GO" id="GO:0005829">
    <property type="term" value="C:cytosol"/>
    <property type="evidence" value="ECO:0007669"/>
    <property type="project" value="TreeGrafter"/>
</dbReference>
<dbReference type="InterPro" id="IPR002300">
    <property type="entry name" value="aa-tRNA-synth_Ia"/>
</dbReference>
<dbReference type="Gene3D" id="1.10.730.10">
    <property type="entry name" value="Isoleucyl-tRNA Synthetase, Domain 1"/>
    <property type="match status" value="1"/>
</dbReference>
<dbReference type="AlphaFoldDB" id="A0A1G2T069"/>
<keyword evidence="4 10" id="KW-0547">Nucleotide-binding</keyword>
<evidence type="ECO:0000256" key="10">
    <source>
        <dbReference type="HAMAP-Rule" id="MF_00049"/>
    </source>
</evidence>
<dbReference type="Pfam" id="PF08264">
    <property type="entry name" value="Anticodon_1"/>
    <property type="match status" value="1"/>
</dbReference>
<keyword evidence="3 10" id="KW-0436">Ligase</keyword>
<dbReference type="FunFam" id="1.10.730.10:FF:000011">
    <property type="entry name" value="Leucine--tRNA ligase chloroplastic/mitochondrial"/>
    <property type="match status" value="1"/>
</dbReference>
<reference evidence="12 13" key="1">
    <citation type="journal article" date="2016" name="Nat. Commun.">
        <title>Thousands of microbial genomes shed light on interconnected biogeochemical processes in an aquifer system.</title>
        <authorList>
            <person name="Anantharaman K."/>
            <person name="Brown C.T."/>
            <person name="Hug L.A."/>
            <person name="Sharon I."/>
            <person name="Castelle C.J."/>
            <person name="Probst A.J."/>
            <person name="Thomas B.C."/>
            <person name="Singh A."/>
            <person name="Wilkins M.J."/>
            <person name="Karaoz U."/>
            <person name="Brodie E.L."/>
            <person name="Williams K.H."/>
            <person name="Hubbard S.S."/>
            <person name="Banfield J.F."/>
        </authorList>
    </citation>
    <scope>NUCLEOTIDE SEQUENCE [LARGE SCALE GENOMIC DNA]</scope>
</reference>
<dbReference type="InterPro" id="IPR001412">
    <property type="entry name" value="aa-tRNA-synth_I_CS"/>
</dbReference>
<keyword evidence="6 10" id="KW-0067">ATP-binding</keyword>
<dbReference type="GO" id="GO:0004823">
    <property type="term" value="F:leucine-tRNA ligase activity"/>
    <property type="evidence" value="ECO:0007669"/>
    <property type="project" value="UniProtKB-UniRule"/>
</dbReference>
<keyword evidence="5" id="KW-0378">Hydrolase</keyword>
<dbReference type="InterPro" id="IPR000086">
    <property type="entry name" value="NUDIX_hydrolase_dom"/>
</dbReference>
<dbReference type="InterPro" id="IPR020084">
    <property type="entry name" value="NUDIX_hydrolase_CS"/>
</dbReference>
<evidence type="ECO:0000256" key="5">
    <source>
        <dbReference type="ARBA" id="ARBA00022801"/>
    </source>
</evidence>
<comment type="similarity">
    <text evidence="1 10">Belongs to the class-I aminoacyl-tRNA synthetase family.</text>
</comment>
<feature type="short sequence motif" description="'KMSKS' region" evidence="10">
    <location>
        <begin position="696"/>
        <end position="700"/>
    </location>
</feature>
<dbReference type="InterPro" id="IPR013155">
    <property type="entry name" value="M/V/L/I-tRNA-synth_anticd-bd"/>
</dbReference>
<dbReference type="PROSITE" id="PS00178">
    <property type="entry name" value="AA_TRNA_LIGASE_I"/>
    <property type="match status" value="1"/>
</dbReference>
<dbReference type="Gene3D" id="3.90.740.10">
    <property type="entry name" value="Valyl/Leucyl/Isoleucyl-tRNA synthetase, editing domain"/>
    <property type="match status" value="1"/>
</dbReference>